<reference evidence="2 3" key="1">
    <citation type="submission" date="2020-07" db="EMBL/GenBank/DDBJ databases">
        <title>Bradyrhizobium diversity isolated from nodules of indigenous legumes of Western Australia.</title>
        <authorList>
            <person name="Klepa M.S."/>
        </authorList>
    </citation>
    <scope>NUCLEOTIDE SEQUENCE [LARGE SCALE GENOMIC DNA]</scope>
    <source>
        <strain evidence="2 3">CNPSo 4019</strain>
    </source>
</reference>
<keyword evidence="1" id="KW-0812">Transmembrane</keyword>
<dbReference type="RefSeq" id="WP_197964560.1">
    <property type="nucleotide sequence ID" value="NZ_JACEGD010000001.1"/>
</dbReference>
<feature type="transmembrane region" description="Helical" evidence="1">
    <location>
        <begin position="60"/>
        <end position="80"/>
    </location>
</feature>
<organism evidence="2 3">
    <name type="scientific">Bradyrhizobium diversitatis</name>
    <dbReference type="NCBI Taxonomy" id="2755406"/>
    <lineage>
        <taxon>Bacteria</taxon>
        <taxon>Pseudomonadati</taxon>
        <taxon>Pseudomonadota</taxon>
        <taxon>Alphaproteobacteria</taxon>
        <taxon>Hyphomicrobiales</taxon>
        <taxon>Nitrobacteraceae</taxon>
        <taxon>Bradyrhizobium</taxon>
    </lineage>
</organism>
<sequence length="87" mass="9329">MMVIFTIRTPITSTNIALRSTTRTRIVARPAIAAPGMTPLTFTAPAAATKRSRTAITSTISSMAICIILTTVTAMIMAPLRSFETRT</sequence>
<name>A0ABS0NUR8_9BRAD</name>
<keyword evidence="3" id="KW-1185">Reference proteome</keyword>
<dbReference type="Proteomes" id="UP001194539">
    <property type="component" value="Unassembled WGS sequence"/>
</dbReference>
<accession>A0ABS0NUR8</accession>
<evidence type="ECO:0000313" key="2">
    <source>
        <dbReference type="EMBL" id="MBH5384754.1"/>
    </source>
</evidence>
<dbReference type="EMBL" id="JACEGD010000001">
    <property type="protein sequence ID" value="MBH5384754.1"/>
    <property type="molecule type" value="Genomic_DNA"/>
</dbReference>
<keyword evidence="1" id="KW-0472">Membrane</keyword>
<evidence type="ECO:0000313" key="3">
    <source>
        <dbReference type="Proteomes" id="UP001194539"/>
    </source>
</evidence>
<evidence type="ECO:0000256" key="1">
    <source>
        <dbReference type="SAM" id="Phobius"/>
    </source>
</evidence>
<comment type="caution">
    <text evidence="2">The sequence shown here is derived from an EMBL/GenBank/DDBJ whole genome shotgun (WGS) entry which is preliminary data.</text>
</comment>
<protein>
    <submittedName>
        <fullName evidence="2">Uncharacterized protein</fullName>
    </submittedName>
</protein>
<gene>
    <name evidence="2" type="ORF">H1B27_00430</name>
</gene>
<proteinExistence type="predicted"/>
<keyword evidence="1" id="KW-1133">Transmembrane helix</keyword>